<evidence type="ECO:0000256" key="6">
    <source>
        <dbReference type="ARBA" id="ARBA00023002"/>
    </source>
</evidence>
<comment type="similarity">
    <text evidence="3 9">Belongs to the methylenetetrahydrofolate reductase family.</text>
</comment>
<evidence type="ECO:0000256" key="1">
    <source>
        <dbReference type="ARBA" id="ARBA00001974"/>
    </source>
</evidence>
<dbReference type="RefSeq" id="WP_119130249.1">
    <property type="nucleotide sequence ID" value="NZ_LR861803.1"/>
</dbReference>
<dbReference type="Pfam" id="PF02219">
    <property type="entry name" value="MTHFR"/>
    <property type="match status" value="1"/>
</dbReference>
<organism evidence="11 12">
    <name type="scientific">Xanthomonas euroxanthea</name>
    <dbReference type="NCBI Taxonomy" id="2259622"/>
    <lineage>
        <taxon>Bacteria</taxon>
        <taxon>Pseudomonadati</taxon>
        <taxon>Pseudomonadota</taxon>
        <taxon>Gammaproteobacteria</taxon>
        <taxon>Lysobacterales</taxon>
        <taxon>Lysobacteraceae</taxon>
        <taxon>Xanthomonas</taxon>
    </lineage>
</organism>
<accession>A0A8E4EIY1</accession>
<comment type="catalytic activity">
    <reaction evidence="8">
        <text>(6S)-5-methyl-5,6,7,8-tetrahydrofolate + NAD(+) = (6R)-5,10-methylene-5,6,7,8-tetrahydrofolate + NADH + H(+)</text>
        <dbReference type="Rhea" id="RHEA:19821"/>
        <dbReference type="ChEBI" id="CHEBI:15378"/>
        <dbReference type="ChEBI" id="CHEBI:15636"/>
        <dbReference type="ChEBI" id="CHEBI:18608"/>
        <dbReference type="ChEBI" id="CHEBI:57540"/>
        <dbReference type="ChEBI" id="CHEBI:57945"/>
        <dbReference type="EC" id="1.5.1.54"/>
    </reaction>
    <physiologicalReaction direction="right-to-left" evidence="8">
        <dbReference type="Rhea" id="RHEA:19823"/>
    </physiologicalReaction>
</comment>
<keyword evidence="4 9" id="KW-0285">Flavoprotein</keyword>
<protein>
    <recommendedName>
        <fullName evidence="9">Methylenetetrahydrofolate reductase</fullName>
    </recommendedName>
</protein>
<dbReference type="UniPathway" id="UPA00193"/>
<comment type="pathway">
    <text evidence="7">Amino-acid biosynthesis; L-methionine biosynthesis via de novo pathway.</text>
</comment>
<dbReference type="AlphaFoldDB" id="A0A8E4EIY1"/>
<dbReference type="GO" id="GO:0071949">
    <property type="term" value="F:FAD binding"/>
    <property type="evidence" value="ECO:0007669"/>
    <property type="project" value="TreeGrafter"/>
</dbReference>
<comment type="pathway">
    <text evidence="2 9">One-carbon metabolism; tetrahydrofolate interconversion.</text>
</comment>
<evidence type="ECO:0000256" key="9">
    <source>
        <dbReference type="RuleBase" id="RU003862"/>
    </source>
</evidence>
<dbReference type="PANTHER" id="PTHR45754">
    <property type="entry name" value="METHYLENETETRAHYDROFOLATE REDUCTASE"/>
    <property type="match status" value="1"/>
</dbReference>
<dbReference type="InterPro" id="IPR003171">
    <property type="entry name" value="Mehydrof_redctse-like"/>
</dbReference>
<dbReference type="EMBL" id="LR824641">
    <property type="protein sequence ID" value="CAD0311368.1"/>
    <property type="molecule type" value="Genomic_DNA"/>
</dbReference>
<dbReference type="CDD" id="cd00537">
    <property type="entry name" value="MTHFR"/>
    <property type="match status" value="1"/>
</dbReference>
<proteinExistence type="inferred from homology"/>
<evidence type="ECO:0000256" key="4">
    <source>
        <dbReference type="ARBA" id="ARBA00022630"/>
    </source>
</evidence>
<evidence type="ECO:0000256" key="2">
    <source>
        <dbReference type="ARBA" id="ARBA00004777"/>
    </source>
</evidence>
<dbReference type="GO" id="GO:0035999">
    <property type="term" value="P:tetrahydrofolate interconversion"/>
    <property type="evidence" value="ECO:0007669"/>
    <property type="project" value="UniProtKB-UniPathway"/>
</dbReference>
<evidence type="ECO:0000256" key="3">
    <source>
        <dbReference type="ARBA" id="ARBA00006743"/>
    </source>
</evidence>
<evidence type="ECO:0000313" key="12">
    <source>
        <dbReference type="Proteomes" id="UP000515493"/>
    </source>
</evidence>
<reference evidence="11 12" key="1">
    <citation type="submission" date="2020-07" db="EMBL/GenBank/DDBJ databases">
        <authorList>
            <person name="Teixeira M."/>
        </authorList>
    </citation>
    <scope>NUCLEOTIDE SEQUENCE [LARGE SCALE GENOMIC DNA]</scope>
    <source>
        <strain evidence="11">1</strain>
        <strain evidence="10">Xanthomonas sp. CPBF 367</strain>
    </source>
</reference>
<dbReference type="PANTHER" id="PTHR45754:SF3">
    <property type="entry name" value="METHYLENETETRAHYDROFOLATE REDUCTASE (NADPH)"/>
    <property type="match status" value="1"/>
</dbReference>
<keyword evidence="6 9" id="KW-0560">Oxidoreductase</keyword>
<dbReference type="GO" id="GO:0005829">
    <property type="term" value="C:cytosol"/>
    <property type="evidence" value="ECO:0007669"/>
    <property type="project" value="TreeGrafter"/>
</dbReference>
<evidence type="ECO:0000256" key="7">
    <source>
        <dbReference type="ARBA" id="ARBA00034478"/>
    </source>
</evidence>
<dbReference type="Proteomes" id="UP000515493">
    <property type="component" value="Chromosome"/>
</dbReference>
<name>A0A8E4EIY1_9XANT</name>
<dbReference type="GO" id="GO:0106312">
    <property type="term" value="F:methylenetetrahydrofolate reductase (NADH) activity"/>
    <property type="evidence" value="ECO:0007669"/>
    <property type="project" value="UniProtKB-EC"/>
</dbReference>
<evidence type="ECO:0000313" key="10">
    <source>
        <dbReference type="EMBL" id="CAD0311368.1"/>
    </source>
</evidence>
<evidence type="ECO:0000313" key="11">
    <source>
        <dbReference type="EMBL" id="CAD1786650.1"/>
    </source>
</evidence>
<dbReference type="SUPFAM" id="SSF51730">
    <property type="entry name" value="FAD-linked oxidoreductase"/>
    <property type="match status" value="1"/>
</dbReference>
<dbReference type="EMBL" id="LR861803">
    <property type="protein sequence ID" value="CAD1786650.1"/>
    <property type="molecule type" value="Genomic_DNA"/>
</dbReference>
<evidence type="ECO:0000256" key="8">
    <source>
        <dbReference type="ARBA" id="ARBA00048628"/>
    </source>
</evidence>
<comment type="cofactor">
    <cofactor evidence="1 9">
        <name>FAD</name>
        <dbReference type="ChEBI" id="CHEBI:57692"/>
    </cofactor>
</comment>
<dbReference type="GeneID" id="79387683"/>
<sequence>MTTNARQDRLTHPHTPRLASTITDAYSLEVSATAIAGLSAAAPAIMRGATIAIPYLPNQDDAARLAAACMVRKLGFAPMPHLSARRIGSLDALHAFVRRAVDEAGVERCLVIAGDPPSPIGPFPDSVSLIDTGVFERCGIRTIAVAGHPEGHPGMPASERWDVLKRKCRSIAERGMAPLIVTQFAFDADLVLTWLHALRARGIAHPVRVGVPGPAGVAVLARYAARCGVGACTAMLSKYGISLGKLLGTAGPDRFVDRLATGLTGAHGEVSLHFFPFGGIAQTVAWVEQYRARTAPHRAD</sequence>
<dbReference type="GO" id="GO:0009086">
    <property type="term" value="P:methionine biosynthetic process"/>
    <property type="evidence" value="ECO:0007669"/>
    <property type="project" value="TreeGrafter"/>
</dbReference>
<dbReference type="Gene3D" id="3.20.20.220">
    <property type="match status" value="1"/>
</dbReference>
<gene>
    <name evidence="11" type="ORF">XSP_000332</name>
</gene>
<dbReference type="InterPro" id="IPR029041">
    <property type="entry name" value="FAD-linked_oxidoreductase-like"/>
</dbReference>
<evidence type="ECO:0000256" key="5">
    <source>
        <dbReference type="ARBA" id="ARBA00022827"/>
    </source>
</evidence>
<keyword evidence="5 9" id="KW-0274">FAD</keyword>
<dbReference type="KEGG" id="xeu:XSP_000332"/>